<protein>
    <submittedName>
        <fullName evidence="1">(spotted green pufferfish) hypothetical protein</fullName>
    </submittedName>
</protein>
<evidence type="ECO:0000313" key="1">
    <source>
        <dbReference type="EMBL" id="CAF94132.1"/>
    </source>
</evidence>
<dbReference type="InterPro" id="IPR028662">
    <property type="entry name" value="SNX8/Mvp1"/>
</dbReference>
<dbReference type="GO" id="GO:0005829">
    <property type="term" value="C:cytosol"/>
    <property type="evidence" value="ECO:0007669"/>
    <property type="project" value="GOC"/>
</dbReference>
<dbReference type="Gene3D" id="1.10.238.10">
    <property type="entry name" value="EF-hand"/>
    <property type="match status" value="1"/>
</dbReference>
<dbReference type="GO" id="GO:0006886">
    <property type="term" value="P:intracellular protein transport"/>
    <property type="evidence" value="ECO:0007669"/>
    <property type="project" value="TreeGrafter"/>
</dbReference>
<organism evidence="1">
    <name type="scientific">Tetraodon nigroviridis</name>
    <name type="common">Spotted green pufferfish</name>
    <name type="synonym">Chelonodon nigroviridis</name>
    <dbReference type="NCBI Taxonomy" id="99883"/>
    <lineage>
        <taxon>Eukaryota</taxon>
        <taxon>Metazoa</taxon>
        <taxon>Chordata</taxon>
        <taxon>Craniata</taxon>
        <taxon>Vertebrata</taxon>
        <taxon>Euteleostomi</taxon>
        <taxon>Actinopterygii</taxon>
        <taxon>Neopterygii</taxon>
        <taxon>Teleostei</taxon>
        <taxon>Neoteleostei</taxon>
        <taxon>Acanthomorphata</taxon>
        <taxon>Eupercaria</taxon>
        <taxon>Tetraodontiformes</taxon>
        <taxon>Tetradontoidea</taxon>
        <taxon>Tetraodontidae</taxon>
        <taxon>Tetraodon</taxon>
    </lineage>
</organism>
<dbReference type="KEGG" id="tng:GSTEN00010083G001"/>
<name>Q4SZ00_TETNG</name>
<dbReference type="AlphaFoldDB" id="Q4SZ00"/>
<dbReference type="GO" id="GO:0035091">
    <property type="term" value="F:phosphatidylinositol binding"/>
    <property type="evidence" value="ECO:0007669"/>
    <property type="project" value="InterPro"/>
</dbReference>
<reference evidence="1" key="1">
    <citation type="journal article" date="2004" name="Nature">
        <title>Genome duplication in the teleost fish Tetraodon nigroviridis reveals the early vertebrate proto-karyotype.</title>
        <authorList>
            <person name="Jaillon O."/>
            <person name="Aury J.-M."/>
            <person name="Brunet F."/>
            <person name="Petit J.-L."/>
            <person name="Stange-Thomann N."/>
            <person name="Mauceli E."/>
            <person name="Bouneau L."/>
            <person name="Fischer C."/>
            <person name="Ozouf-Costaz C."/>
            <person name="Bernot A."/>
            <person name="Nicaud S."/>
            <person name="Jaffe D."/>
            <person name="Fisher S."/>
            <person name="Lutfalla G."/>
            <person name="Dossat C."/>
            <person name="Segurens B."/>
            <person name="Dasilva C."/>
            <person name="Salanoubat M."/>
            <person name="Levy M."/>
            <person name="Boudet N."/>
            <person name="Castellano S."/>
            <person name="Anthouard V."/>
            <person name="Jubin C."/>
            <person name="Castelli V."/>
            <person name="Katinka M."/>
            <person name="Vacherie B."/>
            <person name="Biemont C."/>
            <person name="Skalli Z."/>
            <person name="Cattolico L."/>
            <person name="Poulain J."/>
            <person name="De Berardinis V."/>
            <person name="Cruaud C."/>
            <person name="Duprat S."/>
            <person name="Brottier P."/>
            <person name="Coutanceau J.-P."/>
            <person name="Gouzy J."/>
            <person name="Parra G."/>
            <person name="Lardier G."/>
            <person name="Chapple C."/>
            <person name="McKernan K.J."/>
            <person name="McEwan P."/>
            <person name="Bosak S."/>
            <person name="Kellis M."/>
            <person name="Volff J.-N."/>
            <person name="Guigo R."/>
            <person name="Zody M.C."/>
            <person name="Mesirov J."/>
            <person name="Lindblad-Toh K."/>
            <person name="Birren B."/>
            <person name="Nusbaum C."/>
            <person name="Kahn D."/>
            <person name="Robinson-Rechavi M."/>
            <person name="Laudet V."/>
            <person name="Schachter V."/>
            <person name="Quetier F."/>
            <person name="Saurin W."/>
            <person name="Scarpelli C."/>
            <person name="Wincker P."/>
            <person name="Lander E.S."/>
            <person name="Weissenbach J."/>
            <person name="Roest Crollius H."/>
        </authorList>
    </citation>
    <scope>NUCLEOTIDE SEQUENCE [LARGE SCALE GENOMIC DNA]</scope>
</reference>
<dbReference type="OrthoDB" id="10064318at2759"/>
<comment type="caution">
    <text evidence="1">The sequence shown here is derived from an EMBL/GenBank/DDBJ whole genome shotgun (WGS) entry which is preliminary data.</text>
</comment>
<proteinExistence type="predicted"/>
<reference evidence="1" key="2">
    <citation type="submission" date="2004-02" db="EMBL/GenBank/DDBJ databases">
        <authorList>
            <consortium name="Genoscope"/>
            <consortium name="Whitehead Institute Centre for Genome Research"/>
        </authorList>
    </citation>
    <scope>NUCLEOTIDE SEQUENCE</scope>
</reference>
<accession>Q4SZ00</accession>
<dbReference type="PANTHER" id="PTHR46571">
    <property type="entry name" value="SORTING NEXIN-8"/>
    <property type="match status" value="1"/>
</dbReference>
<gene>
    <name evidence="1" type="ORF">GSTENG00010083001</name>
</gene>
<dbReference type="EMBL" id="CAAE01011877">
    <property type="protein sequence ID" value="CAF94132.1"/>
    <property type="molecule type" value="Genomic_DNA"/>
</dbReference>
<sequence>MAAEINEGSVPAYYREVYEAICGRTDERVHVEVFQRLLQKPDLSRVVLGQIAEHVESTDGFLSKLSLYKALALIAFAQQGKQPSGKLLENCIQGAHEKPWSEASLGVYVAL</sequence>
<dbReference type="GO" id="GO:0034498">
    <property type="term" value="P:early endosome to Golgi transport"/>
    <property type="evidence" value="ECO:0007669"/>
    <property type="project" value="TreeGrafter"/>
</dbReference>
<dbReference type="PANTHER" id="PTHR46571:SF1">
    <property type="entry name" value="SORTING NEXIN-8"/>
    <property type="match status" value="1"/>
</dbReference>
<dbReference type="GO" id="GO:0031901">
    <property type="term" value="C:early endosome membrane"/>
    <property type="evidence" value="ECO:0007669"/>
    <property type="project" value="TreeGrafter"/>
</dbReference>